<evidence type="ECO:0000313" key="2">
    <source>
        <dbReference type="Proteomes" id="UP000177682"/>
    </source>
</evidence>
<accession>A0A1F5PJG1</accession>
<protein>
    <recommendedName>
        <fullName evidence="3">Aminoglycoside phosphotransferase domain-containing protein</fullName>
    </recommendedName>
</protein>
<comment type="caution">
    <text evidence="1">The sequence shown here is derived from an EMBL/GenBank/DDBJ whole genome shotgun (WGS) entry which is preliminary data.</text>
</comment>
<evidence type="ECO:0008006" key="3">
    <source>
        <dbReference type="Google" id="ProtNLM"/>
    </source>
</evidence>
<reference evidence="1 2" key="1">
    <citation type="journal article" date="2016" name="Nat. Commun.">
        <title>Thousands of microbial genomes shed light on interconnected biogeochemical processes in an aquifer system.</title>
        <authorList>
            <person name="Anantharaman K."/>
            <person name="Brown C.T."/>
            <person name="Hug L.A."/>
            <person name="Sharon I."/>
            <person name="Castelle C.J."/>
            <person name="Probst A.J."/>
            <person name="Thomas B.C."/>
            <person name="Singh A."/>
            <person name="Wilkins M.J."/>
            <person name="Karaoz U."/>
            <person name="Brodie E.L."/>
            <person name="Williams K.H."/>
            <person name="Hubbard S.S."/>
            <person name="Banfield J.F."/>
        </authorList>
    </citation>
    <scope>NUCLEOTIDE SEQUENCE [LARGE SCALE GENOMIC DNA]</scope>
</reference>
<name>A0A1F5PJG1_9BACT</name>
<gene>
    <name evidence="1" type="ORF">A3E29_03175</name>
</gene>
<dbReference type="EMBL" id="MFEY01000007">
    <property type="protein sequence ID" value="OGE90085.1"/>
    <property type="molecule type" value="Genomic_DNA"/>
</dbReference>
<proteinExistence type="predicted"/>
<dbReference type="Proteomes" id="UP000177682">
    <property type="component" value="Unassembled WGS sequence"/>
</dbReference>
<dbReference type="AlphaFoldDB" id="A0A1F5PJG1"/>
<organism evidence="1 2">
    <name type="scientific">Candidatus Doudnabacteria bacterium RIFCSPHIGHO2_12_FULL_48_16</name>
    <dbReference type="NCBI Taxonomy" id="1817838"/>
    <lineage>
        <taxon>Bacteria</taxon>
        <taxon>Candidatus Doudnaibacteriota</taxon>
    </lineage>
</organism>
<sequence length="75" mass="9328">MDFAWWDFWNRDRHPIKFLMEGYTDKKLFEGDFEIRKILWKIYLGLSCLGYFDKEENFGNVEYCRQRLVEDISNF</sequence>
<evidence type="ECO:0000313" key="1">
    <source>
        <dbReference type="EMBL" id="OGE90085.1"/>
    </source>
</evidence>